<name>A0A8H7CHK6_9AGAR</name>
<proteinExistence type="predicted"/>
<evidence type="ECO:0000313" key="1">
    <source>
        <dbReference type="EMBL" id="KAF7336611.1"/>
    </source>
</evidence>
<gene>
    <name evidence="1" type="ORF">MSAN_02293300</name>
</gene>
<dbReference type="Gene3D" id="3.80.10.10">
    <property type="entry name" value="Ribonuclease Inhibitor"/>
    <property type="match status" value="1"/>
</dbReference>
<comment type="caution">
    <text evidence="1">The sequence shown here is derived from an EMBL/GenBank/DDBJ whole genome shotgun (WGS) entry which is preliminary data.</text>
</comment>
<dbReference type="InterPro" id="IPR032675">
    <property type="entry name" value="LRR_dom_sf"/>
</dbReference>
<sequence>MALNAPDDVWHEIVAALGRLFPTSLRALAWALPEIADITKEHRYRVLCVQSTGRVQVDDPFEGSETRRMGIPVLSYRRFEQLRPEQMRLVRHLHLTGITFHSDDALDPVFGGCPLMETLWIDHWGTGELAPAVRGLQRLRTLRELTLSVVYLTEAAWLENVVLPAVTHLHLQPIVNEDALDWPTLLRAFPNLTHLGFAAQHGSVRAAARVNDAWGVLVRVHDDELDAADVCVDQRVVYLRYSGPAMDDHDWFLRACPDWKPPGRLEPVWDQWRFFDAIATARKKGRLPPENGPIPNNARDVLAELVD</sequence>
<keyword evidence="2" id="KW-1185">Reference proteome</keyword>
<organism evidence="1 2">
    <name type="scientific">Mycena sanguinolenta</name>
    <dbReference type="NCBI Taxonomy" id="230812"/>
    <lineage>
        <taxon>Eukaryota</taxon>
        <taxon>Fungi</taxon>
        <taxon>Dikarya</taxon>
        <taxon>Basidiomycota</taxon>
        <taxon>Agaricomycotina</taxon>
        <taxon>Agaricomycetes</taxon>
        <taxon>Agaricomycetidae</taxon>
        <taxon>Agaricales</taxon>
        <taxon>Marasmiineae</taxon>
        <taxon>Mycenaceae</taxon>
        <taxon>Mycena</taxon>
    </lineage>
</organism>
<protein>
    <submittedName>
        <fullName evidence="1">Uncharacterized protein</fullName>
    </submittedName>
</protein>
<dbReference type="SUPFAM" id="SSF52047">
    <property type="entry name" value="RNI-like"/>
    <property type="match status" value="1"/>
</dbReference>
<reference evidence="1" key="1">
    <citation type="submission" date="2020-05" db="EMBL/GenBank/DDBJ databases">
        <title>Mycena genomes resolve the evolution of fungal bioluminescence.</title>
        <authorList>
            <person name="Tsai I.J."/>
        </authorList>
    </citation>
    <scope>NUCLEOTIDE SEQUENCE</scope>
    <source>
        <strain evidence="1">160909Yilan</strain>
    </source>
</reference>
<evidence type="ECO:0000313" key="2">
    <source>
        <dbReference type="Proteomes" id="UP000623467"/>
    </source>
</evidence>
<dbReference type="Proteomes" id="UP000623467">
    <property type="component" value="Unassembled WGS sequence"/>
</dbReference>
<dbReference type="AlphaFoldDB" id="A0A8H7CHK6"/>
<accession>A0A8H7CHK6</accession>
<dbReference type="EMBL" id="JACAZH010000036">
    <property type="protein sequence ID" value="KAF7336611.1"/>
    <property type="molecule type" value="Genomic_DNA"/>
</dbReference>